<dbReference type="KEGG" id="fph:Fphi_1166"/>
<organism evidence="3">
    <name type="scientific">Francisella philomiragia subsp. philomiragia (strain ATCC 25017 / CCUG 19701 / FSC 153 / O#319-036)</name>
    <dbReference type="NCBI Taxonomy" id="484022"/>
    <lineage>
        <taxon>Bacteria</taxon>
        <taxon>Pseudomonadati</taxon>
        <taxon>Pseudomonadota</taxon>
        <taxon>Gammaproteobacteria</taxon>
        <taxon>Thiotrichales</taxon>
        <taxon>Francisellaceae</taxon>
        <taxon>Francisella</taxon>
    </lineage>
</organism>
<dbReference type="SUPFAM" id="SSF51569">
    <property type="entry name" value="Aldolase"/>
    <property type="match status" value="1"/>
</dbReference>
<dbReference type="PANTHER" id="PTHR42966">
    <property type="entry name" value="N-ACETYLNEURAMINATE SYNTHASE"/>
    <property type="match status" value="1"/>
</dbReference>
<proteinExistence type="predicted"/>
<feature type="compositionally biased region" description="Polar residues" evidence="1">
    <location>
        <begin position="57"/>
        <end position="67"/>
    </location>
</feature>
<gene>
    <name evidence="3" type="ordered locus">Fphi_1166</name>
</gene>
<dbReference type="Pfam" id="PF03102">
    <property type="entry name" value="NeuB"/>
    <property type="match status" value="1"/>
</dbReference>
<accession>B0TXD2</accession>
<reference evidence="3" key="1">
    <citation type="submission" date="2009-01" db="EMBL/GenBank/DDBJ databases">
        <title>Complete sequence of chromosome of Francisella philomiragia subsp. philomiragia ATCC 25017.</title>
        <authorList>
            <consortium name="US DOE Joint Genome Institute"/>
            <person name="Copeland A."/>
            <person name="Lucas S."/>
            <person name="Lapidus A."/>
            <person name="Barry K."/>
            <person name="Detter J.C."/>
            <person name="Glavina del Rio T."/>
            <person name="Hammon N."/>
            <person name="Israni S."/>
            <person name="Dalin E."/>
            <person name="Tice H."/>
            <person name="Pitluck S."/>
            <person name="Chain P."/>
            <person name="Malfatti S."/>
            <person name="Shin M."/>
            <person name="Vergez L."/>
            <person name="Schmutz J."/>
            <person name="Larimer F."/>
            <person name="Land M."/>
            <person name="Hauser L."/>
            <person name="Richardson P."/>
        </authorList>
    </citation>
    <scope>NUCLEOTIDE SEQUENCE</scope>
    <source>
        <strain evidence="3">ATCC 25017</strain>
    </source>
</reference>
<dbReference type="EMBL" id="CP000937">
    <property type="protein sequence ID" value="ABZ87390.1"/>
    <property type="molecule type" value="Genomic_DNA"/>
</dbReference>
<dbReference type="AlphaFoldDB" id="B0TXD2"/>
<evidence type="ECO:0000256" key="1">
    <source>
        <dbReference type="SAM" id="MobiDB-lite"/>
    </source>
</evidence>
<evidence type="ECO:0000313" key="3">
    <source>
        <dbReference type="EMBL" id="ABZ87390.1"/>
    </source>
</evidence>
<feature type="region of interest" description="Disordered" evidence="1">
    <location>
        <begin position="55"/>
        <end position="74"/>
    </location>
</feature>
<evidence type="ECO:0000259" key="2">
    <source>
        <dbReference type="Pfam" id="PF03102"/>
    </source>
</evidence>
<dbReference type="HOGENOM" id="CLU_2837346_0_0_6"/>
<dbReference type="eggNOG" id="COG2089">
    <property type="taxonomic scope" value="Bacteria"/>
</dbReference>
<dbReference type="InterPro" id="IPR051690">
    <property type="entry name" value="PseI-like"/>
</dbReference>
<dbReference type="Gene3D" id="3.20.20.70">
    <property type="entry name" value="Aldolase class I"/>
    <property type="match status" value="1"/>
</dbReference>
<dbReference type="GO" id="GO:0047444">
    <property type="term" value="F:N-acylneuraminate-9-phosphate synthase activity"/>
    <property type="evidence" value="ECO:0007669"/>
    <property type="project" value="TreeGrafter"/>
</dbReference>
<dbReference type="InterPro" id="IPR013132">
    <property type="entry name" value="PseI/NeuA/B-like_N"/>
</dbReference>
<protein>
    <submittedName>
        <fullName evidence="3">General stress protein 14 (GSP14)</fullName>
    </submittedName>
</protein>
<feature type="domain" description="PseI/NeuA/B-like" evidence="2">
    <location>
        <begin position="24"/>
        <end position="73"/>
    </location>
</feature>
<sequence>MSKVFIIAEAGVNHNGSIELAKKMIDVAVESGADAVKFQTFKTENLVSKKAEKAEYQKNNTESNESQYDMIKKT</sequence>
<name>B0TXD2_FRAP2</name>
<dbReference type="InterPro" id="IPR013785">
    <property type="entry name" value="Aldolase_TIM"/>
</dbReference>
<dbReference type="PANTHER" id="PTHR42966:SF1">
    <property type="entry name" value="SIALIC ACID SYNTHASE"/>
    <property type="match status" value="1"/>
</dbReference>
<dbReference type="GO" id="GO:0016051">
    <property type="term" value="P:carbohydrate biosynthetic process"/>
    <property type="evidence" value="ECO:0007669"/>
    <property type="project" value="InterPro"/>
</dbReference>